<protein>
    <recommendedName>
        <fullName evidence="3">CCHC-type domain-containing protein</fullName>
    </recommendedName>
</protein>
<accession>A0AAP0JYP0</accession>
<dbReference type="AlphaFoldDB" id="A0AAP0JYP0"/>
<name>A0AAP0JYP0_9MAGN</name>
<organism evidence="1 2">
    <name type="scientific">Stephania yunnanensis</name>
    <dbReference type="NCBI Taxonomy" id="152371"/>
    <lineage>
        <taxon>Eukaryota</taxon>
        <taxon>Viridiplantae</taxon>
        <taxon>Streptophyta</taxon>
        <taxon>Embryophyta</taxon>
        <taxon>Tracheophyta</taxon>
        <taxon>Spermatophyta</taxon>
        <taxon>Magnoliopsida</taxon>
        <taxon>Ranunculales</taxon>
        <taxon>Menispermaceae</taxon>
        <taxon>Menispermoideae</taxon>
        <taxon>Cissampelideae</taxon>
        <taxon>Stephania</taxon>
    </lineage>
</organism>
<dbReference type="EMBL" id="JBBNAF010000005">
    <property type="protein sequence ID" value="KAK9142249.1"/>
    <property type="molecule type" value="Genomic_DNA"/>
</dbReference>
<keyword evidence="2" id="KW-1185">Reference proteome</keyword>
<evidence type="ECO:0008006" key="3">
    <source>
        <dbReference type="Google" id="ProtNLM"/>
    </source>
</evidence>
<gene>
    <name evidence="1" type="ORF">Syun_011649</name>
</gene>
<evidence type="ECO:0000313" key="1">
    <source>
        <dbReference type="EMBL" id="KAK9142249.1"/>
    </source>
</evidence>
<evidence type="ECO:0000313" key="2">
    <source>
        <dbReference type="Proteomes" id="UP001420932"/>
    </source>
</evidence>
<proteinExistence type="predicted"/>
<dbReference type="Proteomes" id="UP001420932">
    <property type="component" value="Unassembled WGS sequence"/>
</dbReference>
<comment type="caution">
    <text evidence="1">The sequence shown here is derived from an EMBL/GenBank/DDBJ whole genome shotgun (WGS) entry which is preliminary data.</text>
</comment>
<sequence>MKSDGDLVGCEGDATGLGGADDGVLVGRGVVVVDDGDASEATMNTAMEDSETVSIGEATQGMERSMLRERETRAQAEKRERDVIRGLMAEVVAKDRDRVRVPVKCRNRDRDKGLVKHRDRDSMFHTDRDFNVLVWECGQPGHFTNTCSQQRAGTTEPGADSYCCRARWCVLCLEVLEEPNSSWRKAQLIAEEPSPTE</sequence>
<reference evidence="1 2" key="1">
    <citation type="submission" date="2024-01" db="EMBL/GenBank/DDBJ databases">
        <title>Genome assemblies of Stephania.</title>
        <authorList>
            <person name="Yang L."/>
        </authorList>
    </citation>
    <scope>NUCLEOTIDE SEQUENCE [LARGE SCALE GENOMIC DNA]</scope>
    <source>
        <strain evidence="1">YNDBR</strain>
        <tissue evidence="1">Leaf</tissue>
    </source>
</reference>